<proteinExistence type="predicted"/>
<reference evidence="3" key="1">
    <citation type="journal article" date="2019" name="Int. J. Syst. Evol. Microbiol.">
        <title>The Global Catalogue of Microorganisms (GCM) 10K type strain sequencing project: providing services to taxonomists for standard genome sequencing and annotation.</title>
        <authorList>
            <consortium name="The Broad Institute Genomics Platform"/>
            <consortium name="The Broad Institute Genome Sequencing Center for Infectious Disease"/>
            <person name="Wu L."/>
            <person name="Ma J."/>
        </authorList>
    </citation>
    <scope>NUCLEOTIDE SEQUENCE [LARGE SCALE GENOMIC DNA]</scope>
    <source>
        <strain evidence="3">CGMCC 1.15407</strain>
    </source>
</reference>
<protein>
    <submittedName>
        <fullName evidence="2">Uncharacterized protein</fullName>
    </submittedName>
</protein>
<evidence type="ECO:0000313" key="2">
    <source>
        <dbReference type="EMBL" id="GGF50952.1"/>
    </source>
</evidence>
<gene>
    <name evidence="2" type="ORF">GCM10011339_44380</name>
</gene>
<dbReference type="Proteomes" id="UP000647339">
    <property type="component" value="Unassembled WGS sequence"/>
</dbReference>
<dbReference type="EMBL" id="BMIU01000036">
    <property type="protein sequence ID" value="GGF50952.1"/>
    <property type="molecule type" value="Genomic_DNA"/>
</dbReference>
<keyword evidence="3" id="KW-1185">Reference proteome</keyword>
<feature type="region of interest" description="Disordered" evidence="1">
    <location>
        <begin position="1"/>
        <end position="21"/>
    </location>
</feature>
<comment type="caution">
    <text evidence="2">The sequence shown here is derived from an EMBL/GenBank/DDBJ whole genome shotgun (WGS) entry which is preliminary data.</text>
</comment>
<evidence type="ECO:0000256" key="1">
    <source>
        <dbReference type="SAM" id="MobiDB-lite"/>
    </source>
</evidence>
<accession>A0ABQ1VBQ0</accession>
<sequence length="84" mass="9152">MGVDSLAVGKPQPTQRNLKKTHLYSSNRSVMSTPVHVSKKLEKLIKKQITPTSSTESTGILGKWSATIFYINLTVTGPFPHAGN</sequence>
<name>A0ABQ1VBQ0_9BACT</name>
<evidence type="ECO:0000313" key="3">
    <source>
        <dbReference type="Proteomes" id="UP000647339"/>
    </source>
</evidence>
<organism evidence="2 3">
    <name type="scientific">Echinicola rosea</name>
    <dbReference type="NCBI Taxonomy" id="1807691"/>
    <lineage>
        <taxon>Bacteria</taxon>
        <taxon>Pseudomonadati</taxon>
        <taxon>Bacteroidota</taxon>
        <taxon>Cytophagia</taxon>
        <taxon>Cytophagales</taxon>
        <taxon>Cyclobacteriaceae</taxon>
        <taxon>Echinicola</taxon>
    </lineage>
</organism>